<evidence type="ECO:0000259" key="2">
    <source>
        <dbReference type="PROSITE" id="PS51782"/>
    </source>
</evidence>
<dbReference type="InterPro" id="IPR001387">
    <property type="entry name" value="Cro/C1-type_HTH"/>
</dbReference>
<sequence>MNYVVQPGDTLYAIAAKHGVSVQELIDVNGITDPAFLYVGQRLYIPVGGVADTYIVKSGDTLYGIAAAYNVSVSDIITLNNLTDPNMLYVGQQLKIPVPMEPGLETYVVQPGDTLYKIAQNFGVSVTDLIEANNITDASVLYVGQTLVIPMAPEEPEMGTYVVKAGDTLGAIARRSGISLEDLMAINNISDPNMIYVGQVLLVPVLPEEGLAYHIVKPGENIWQIARMYNVRARDLARLNNITDPRTLYVGQVLLIPEAVAAPEPEPEPEPEEVYYTVQEGDTFTSIAIQYGLTDPDLVELSEYNDMPLNAVLEPGTMLKIPPGLTEKFEM</sequence>
<comment type="caution">
    <text evidence="3">The sequence shown here is derived from an EMBL/GenBank/DDBJ whole genome shotgun (WGS) entry which is preliminary data.</text>
</comment>
<feature type="domain" description="LysM" evidence="2">
    <location>
        <begin position="105"/>
        <end position="149"/>
    </location>
</feature>
<dbReference type="Pfam" id="PF01476">
    <property type="entry name" value="LysM"/>
    <property type="match status" value="6"/>
</dbReference>
<dbReference type="CDD" id="cd00118">
    <property type="entry name" value="LysM"/>
    <property type="match status" value="6"/>
</dbReference>
<feature type="domain" description="LysM" evidence="2">
    <location>
        <begin position="212"/>
        <end position="256"/>
    </location>
</feature>
<feature type="domain" description="LysM" evidence="2">
    <location>
        <begin position="52"/>
        <end position="96"/>
    </location>
</feature>
<accession>A0ABT9IZD2</accession>
<dbReference type="PROSITE" id="PS50943">
    <property type="entry name" value="HTH_CROC1"/>
    <property type="match status" value="1"/>
</dbReference>
<dbReference type="InterPro" id="IPR036779">
    <property type="entry name" value="LysM_dom_sf"/>
</dbReference>
<feature type="domain" description="LysM" evidence="2">
    <location>
        <begin position="274"/>
        <end position="321"/>
    </location>
</feature>
<name>A0ABT9IZD2_9BACL</name>
<evidence type="ECO:0000313" key="3">
    <source>
        <dbReference type="EMBL" id="MDP5274677.1"/>
    </source>
</evidence>
<reference evidence="3 4" key="1">
    <citation type="submission" date="2023-08" db="EMBL/GenBank/DDBJ databases">
        <authorList>
            <person name="Park J.-S."/>
        </authorList>
    </citation>
    <scope>NUCLEOTIDE SEQUENCE [LARGE SCALE GENOMIC DNA]</scope>
    <source>
        <strain evidence="3 4">2205SS18-9</strain>
    </source>
</reference>
<feature type="domain" description="HTH cro/C1-type" evidence="1">
    <location>
        <begin position="113"/>
        <end position="129"/>
    </location>
</feature>
<organism evidence="3 4">
    <name type="scientific">Chengkuizengella axinellae</name>
    <dbReference type="NCBI Taxonomy" id="3064388"/>
    <lineage>
        <taxon>Bacteria</taxon>
        <taxon>Bacillati</taxon>
        <taxon>Bacillota</taxon>
        <taxon>Bacilli</taxon>
        <taxon>Bacillales</taxon>
        <taxon>Paenibacillaceae</taxon>
        <taxon>Chengkuizengella</taxon>
    </lineage>
</organism>
<evidence type="ECO:0000259" key="1">
    <source>
        <dbReference type="PROSITE" id="PS50943"/>
    </source>
</evidence>
<gene>
    <name evidence="3" type="ORF">Q5Y73_11195</name>
</gene>
<dbReference type="Gene3D" id="3.10.350.10">
    <property type="entry name" value="LysM domain"/>
    <property type="match status" value="6"/>
</dbReference>
<dbReference type="Proteomes" id="UP001231941">
    <property type="component" value="Unassembled WGS sequence"/>
</dbReference>
<dbReference type="PROSITE" id="PS51782">
    <property type="entry name" value="LYSM"/>
    <property type="match status" value="6"/>
</dbReference>
<dbReference type="RefSeq" id="WP_305991987.1">
    <property type="nucleotide sequence ID" value="NZ_JAVAMP010000004.1"/>
</dbReference>
<proteinExistence type="predicted"/>
<dbReference type="SUPFAM" id="SSF54106">
    <property type="entry name" value="LysM domain"/>
    <property type="match status" value="6"/>
</dbReference>
<feature type="domain" description="LysM" evidence="2">
    <location>
        <begin position="1"/>
        <end position="45"/>
    </location>
</feature>
<evidence type="ECO:0000313" key="4">
    <source>
        <dbReference type="Proteomes" id="UP001231941"/>
    </source>
</evidence>
<protein>
    <submittedName>
        <fullName evidence="3">LysM peptidoglycan-binding domain-containing protein</fullName>
    </submittedName>
</protein>
<dbReference type="PANTHER" id="PTHR33734">
    <property type="entry name" value="LYSM DOMAIN-CONTAINING GPI-ANCHORED PROTEIN 2"/>
    <property type="match status" value="1"/>
</dbReference>
<keyword evidence="4" id="KW-1185">Reference proteome</keyword>
<dbReference type="SMART" id="SM00257">
    <property type="entry name" value="LysM"/>
    <property type="match status" value="6"/>
</dbReference>
<dbReference type="InterPro" id="IPR018392">
    <property type="entry name" value="LysM"/>
</dbReference>
<dbReference type="PANTHER" id="PTHR33734:SF22">
    <property type="entry name" value="MEMBRANE-BOUND LYTIC MUREIN TRANSGLYCOSYLASE D"/>
    <property type="match status" value="1"/>
</dbReference>
<dbReference type="EMBL" id="JAVAMP010000004">
    <property type="protein sequence ID" value="MDP5274677.1"/>
    <property type="molecule type" value="Genomic_DNA"/>
</dbReference>
<feature type="domain" description="LysM" evidence="2">
    <location>
        <begin position="159"/>
        <end position="203"/>
    </location>
</feature>